<comment type="caution">
    <text evidence="3">The sequence shown here is derived from an EMBL/GenBank/DDBJ whole genome shotgun (WGS) entry which is preliminary data.</text>
</comment>
<dbReference type="AlphaFoldDB" id="A0A4Q7ZGQ6"/>
<protein>
    <submittedName>
        <fullName evidence="3">Uncharacterized protein</fullName>
    </submittedName>
</protein>
<dbReference type="EMBL" id="SHKY01000001">
    <property type="protein sequence ID" value="RZU49980.1"/>
    <property type="molecule type" value="Genomic_DNA"/>
</dbReference>
<evidence type="ECO:0000256" key="2">
    <source>
        <dbReference type="SAM" id="Phobius"/>
    </source>
</evidence>
<proteinExistence type="predicted"/>
<feature type="region of interest" description="Disordered" evidence="1">
    <location>
        <begin position="46"/>
        <end position="73"/>
    </location>
</feature>
<evidence type="ECO:0000256" key="1">
    <source>
        <dbReference type="SAM" id="MobiDB-lite"/>
    </source>
</evidence>
<accession>A0A4Q7ZGQ6</accession>
<feature type="compositionally biased region" description="Low complexity" evidence="1">
    <location>
        <begin position="48"/>
        <end position="69"/>
    </location>
</feature>
<keyword evidence="2" id="KW-0472">Membrane</keyword>
<organism evidence="3 4">
    <name type="scientific">Krasilnikovia cinnamomea</name>
    <dbReference type="NCBI Taxonomy" id="349313"/>
    <lineage>
        <taxon>Bacteria</taxon>
        <taxon>Bacillati</taxon>
        <taxon>Actinomycetota</taxon>
        <taxon>Actinomycetes</taxon>
        <taxon>Micromonosporales</taxon>
        <taxon>Micromonosporaceae</taxon>
        <taxon>Krasilnikovia</taxon>
    </lineage>
</organism>
<gene>
    <name evidence="3" type="ORF">EV385_1739</name>
</gene>
<keyword evidence="2" id="KW-0812">Transmembrane</keyword>
<sequence length="473" mass="50450">MYLAHAFGERYDLPLPLPVFLLGGTLVVVFSFLLLARRGGELRTMPVAPGEAPGATPAADDDGGPATAERGSGAAPVGGAGWVSLAVFAALAACGLWGAQEPAENLLPTTFWLLGWIAVPLSCGLVGDWTRPVNPFAVLARLADRPGLRRRLLGTDDPVPWPSWLGWWPATLVFFAVAWAELVVNATAVVPANTAFGLLAYALVCAAAGLVFGTEFARRGEMFTVLFATWGRLGHWRFGGPGRPGLGGGLVVPFDPSPSRTAFVLLLLVSVTFDGLLATPGWDRLERRIPGNLVLHPGWLATWRTVAFLLVAATLAVVFAIFAGVSRRLASGSTGRRGLSDLLPSLLPIAYGYLLAHNLQYLLVNGQLLIPLLGNPTGLPAWPLRLPYPFDDDFQPRVDLLPSAVYWYASMAVVVAVHVVAVVVASLQLRRVASSASRARLGEYPWLAVMVAYTALSLWLLAQPLVAEPEYAG</sequence>
<evidence type="ECO:0000313" key="3">
    <source>
        <dbReference type="EMBL" id="RZU49980.1"/>
    </source>
</evidence>
<keyword evidence="2" id="KW-1133">Transmembrane helix</keyword>
<evidence type="ECO:0000313" key="4">
    <source>
        <dbReference type="Proteomes" id="UP000292564"/>
    </source>
</evidence>
<dbReference type="RefSeq" id="WP_130508980.1">
    <property type="nucleotide sequence ID" value="NZ_SHKY01000001.1"/>
</dbReference>
<keyword evidence="4" id="KW-1185">Reference proteome</keyword>
<feature type="transmembrane region" description="Helical" evidence="2">
    <location>
        <begin position="302"/>
        <end position="325"/>
    </location>
</feature>
<feature type="transmembrane region" description="Helical" evidence="2">
    <location>
        <begin position="405"/>
        <end position="429"/>
    </location>
</feature>
<feature type="transmembrane region" description="Helical" evidence="2">
    <location>
        <begin position="192"/>
        <end position="212"/>
    </location>
</feature>
<dbReference type="OrthoDB" id="8168962at2"/>
<reference evidence="3 4" key="1">
    <citation type="submission" date="2019-02" db="EMBL/GenBank/DDBJ databases">
        <title>Sequencing the genomes of 1000 actinobacteria strains.</title>
        <authorList>
            <person name="Klenk H.-P."/>
        </authorList>
    </citation>
    <scope>NUCLEOTIDE SEQUENCE [LARGE SCALE GENOMIC DNA]</scope>
    <source>
        <strain evidence="3 4">DSM 45162</strain>
    </source>
</reference>
<name>A0A4Q7ZGQ6_9ACTN</name>
<feature type="transmembrane region" description="Helical" evidence="2">
    <location>
        <begin position="15"/>
        <end position="36"/>
    </location>
</feature>
<feature type="transmembrane region" description="Helical" evidence="2">
    <location>
        <begin position="441"/>
        <end position="462"/>
    </location>
</feature>
<feature type="transmembrane region" description="Helical" evidence="2">
    <location>
        <begin position="80"/>
        <end position="99"/>
    </location>
</feature>
<feature type="transmembrane region" description="Helical" evidence="2">
    <location>
        <begin position="346"/>
        <end position="364"/>
    </location>
</feature>
<feature type="transmembrane region" description="Helical" evidence="2">
    <location>
        <begin position="159"/>
        <end position="180"/>
    </location>
</feature>
<dbReference type="Proteomes" id="UP000292564">
    <property type="component" value="Unassembled WGS sequence"/>
</dbReference>